<feature type="region of interest" description="Disordered" evidence="4">
    <location>
        <begin position="1"/>
        <end position="23"/>
    </location>
</feature>
<dbReference type="GO" id="GO:0032991">
    <property type="term" value="C:protein-containing complex"/>
    <property type="evidence" value="ECO:0007669"/>
    <property type="project" value="UniProtKB-ARBA"/>
</dbReference>
<feature type="compositionally biased region" description="Polar residues" evidence="4">
    <location>
        <begin position="470"/>
        <end position="483"/>
    </location>
</feature>
<name>A0A166V7J6_9AGAM</name>
<comment type="similarity">
    <text evidence="1">Belongs to the ATG14 family.</text>
</comment>
<feature type="region of interest" description="Disordered" evidence="4">
    <location>
        <begin position="57"/>
        <end position="158"/>
    </location>
</feature>
<dbReference type="Proteomes" id="UP000076532">
    <property type="component" value="Unassembled WGS sequence"/>
</dbReference>
<sequence length="991" mass="106272">MAESLIEDPSCLSENSLGLSPSPQRRIRHITSIQVRNLTPFPVRDAFALALLQPSAQSQFTSHGHLSDDLDVTVGRKRSRRISSSSVNTMRSKASEDGIKSDELRGGSMGSPESRPRTGSSARVNFASPHLTSQPNGSPNRPPGAGPSIRPSNRPRTTSIVSSVSLLQTQASTSAMPSSTTRSFPAILPDNSQKALEKVINSRLIETFISITAAPSSPGSSQEILPPHSSTAASPSLLKFPSTIASPGTDKLPTEHRKSASLSSSVRKGAATPNQHATVTKTLTRRDSARTAHPAISIPADSVPKPNGRPHVPLQSLPSTSSPSKLQAANGALRPSAHTASIPNYLSSIHRPSTNPFFAIDAQSGSELAGWTDLSGENIHVECWGKVASDYTGNVGSLIGKGKENTPSKNVESKQDWKVLEEWSVNLANLVPLPEHLSSHPLQLPSNTILITLAPHDQVYYLPSKLARSRSPSPSAGYNSDPESSSRKSMISSISRELTDGERSGQFARGARRNGTSTRESRSTPKTAGWQDLLKLATLQTCIADTEESLSEIITSIDATLHGDVVAVLKREASERECLVEEIRSHCDQVKRGSEELRDRIATRKELLRVRRENLSQAQEHLEEDLSRQFEVEAELANERAQLTSLRKGLPPARTTLIATLAAIFPIELLSPPDLLYTILAVPLPIPLSSTDPAPPLSLPDHKEVTEDAVATGLGFAAQVVQLLAAYLSKSLVYPITCVGSRSLIRDGISAMVGPRMFPLFSKGVDTYRFEYGVFLLNKDIEMLMADRDLRALDMRHTLPNLKNLLLTLSDGEGTRLRTPRMVISPTTSVSGLESPRAQSPPLLELTVATSAEPEGPGSSGASTPTATATSDDRKTRSLLGFYPLAGFLRSRYPSVVGRPSVKSVSETHEGPEPAPVPSTGDTPEASSGSGEDDDDRRTIRGAGSESQTEQEVKRIPNGDGIANAGLQGHKEKSPHDADPTDVPVIVSDMG</sequence>
<dbReference type="PANTHER" id="PTHR15157">
    <property type="entry name" value="UV RADIATION RESISTANCE-ASSOCIATED GENE PROTEIN"/>
    <property type="match status" value="1"/>
</dbReference>
<organism evidence="5 6">
    <name type="scientific">Athelia psychrophila</name>
    <dbReference type="NCBI Taxonomy" id="1759441"/>
    <lineage>
        <taxon>Eukaryota</taxon>
        <taxon>Fungi</taxon>
        <taxon>Dikarya</taxon>
        <taxon>Basidiomycota</taxon>
        <taxon>Agaricomycotina</taxon>
        <taxon>Agaricomycetes</taxon>
        <taxon>Agaricomycetidae</taxon>
        <taxon>Atheliales</taxon>
        <taxon>Atheliaceae</taxon>
        <taxon>Athelia</taxon>
    </lineage>
</organism>
<evidence type="ECO:0000313" key="6">
    <source>
        <dbReference type="Proteomes" id="UP000076532"/>
    </source>
</evidence>
<evidence type="ECO:0000313" key="5">
    <source>
        <dbReference type="EMBL" id="KZP32421.1"/>
    </source>
</evidence>
<feature type="compositionally biased region" description="Low complexity" evidence="4">
    <location>
        <begin position="487"/>
        <end position="496"/>
    </location>
</feature>
<feature type="region of interest" description="Disordered" evidence="4">
    <location>
        <begin position="900"/>
        <end position="991"/>
    </location>
</feature>
<feature type="compositionally biased region" description="Polar residues" evidence="4">
    <location>
        <begin position="130"/>
        <end position="139"/>
    </location>
</feature>
<evidence type="ECO:0000256" key="3">
    <source>
        <dbReference type="ARBA" id="ARBA00023054"/>
    </source>
</evidence>
<evidence type="ECO:0000256" key="2">
    <source>
        <dbReference type="ARBA" id="ARBA00013807"/>
    </source>
</evidence>
<feature type="compositionally biased region" description="Low complexity" evidence="4">
    <location>
        <begin position="313"/>
        <end position="326"/>
    </location>
</feature>
<feature type="region of interest" description="Disordered" evidence="4">
    <location>
        <begin position="215"/>
        <end position="335"/>
    </location>
</feature>
<dbReference type="STRING" id="436010.A0A166V7J6"/>
<feature type="region of interest" description="Disordered" evidence="4">
    <location>
        <begin position="818"/>
        <end position="875"/>
    </location>
</feature>
<dbReference type="Pfam" id="PF10186">
    <property type="entry name" value="ATG14"/>
    <property type="match status" value="1"/>
</dbReference>
<dbReference type="GO" id="GO:0035493">
    <property type="term" value="P:SNARE complex assembly"/>
    <property type="evidence" value="ECO:0007669"/>
    <property type="project" value="TreeGrafter"/>
</dbReference>
<dbReference type="EMBL" id="KV417486">
    <property type="protein sequence ID" value="KZP32421.1"/>
    <property type="molecule type" value="Genomic_DNA"/>
</dbReference>
<feature type="compositionally biased region" description="Polar residues" evidence="4">
    <location>
        <begin position="260"/>
        <end position="282"/>
    </location>
</feature>
<dbReference type="GO" id="GO:0000323">
    <property type="term" value="C:lytic vacuole"/>
    <property type="evidence" value="ECO:0007669"/>
    <property type="project" value="TreeGrafter"/>
</dbReference>
<feature type="region of interest" description="Disordered" evidence="4">
    <location>
        <begin position="466"/>
        <end position="526"/>
    </location>
</feature>
<dbReference type="GO" id="GO:0005768">
    <property type="term" value="C:endosome"/>
    <property type="evidence" value="ECO:0007669"/>
    <property type="project" value="TreeGrafter"/>
</dbReference>
<keyword evidence="6" id="KW-1185">Reference proteome</keyword>
<keyword evidence="3" id="KW-0175">Coiled coil</keyword>
<feature type="compositionally biased region" description="Polar residues" evidence="4">
    <location>
        <begin position="215"/>
        <end position="234"/>
    </location>
</feature>
<gene>
    <name evidence="5" type="ORF">FIBSPDRAFT_916567</name>
</gene>
<feature type="compositionally biased region" description="Low complexity" evidence="4">
    <location>
        <begin position="850"/>
        <end position="870"/>
    </location>
</feature>
<dbReference type="AlphaFoldDB" id="A0A166V7J6"/>
<feature type="compositionally biased region" description="Basic and acidic residues" evidence="4">
    <location>
        <begin position="93"/>
        <end position="105"/>
    </location>
</feature>
<feature type="compositionally biased region" description="Basic and acidic residues" evidence="4">
    <location>
        <begin position="969"/>
        <end position="979"/>
    </location>
</feature>
<evidence type="ECO:0000256" key="1">
    <source>
        <dbReference type="ARBA" id="ARBA00009574"/>
    </source>
</evidence>
<dbReference type="InterPro" id="IPR018791">
    <property type="entry name" value="UV_resistance/autophagy_Atg14"/>
</dbReference>
<proteinExistence type="inferred from homology"/>
<dbReference type="GO" id="GO:0000149">
    <property type="term" value="F:SNARE binding"/>
    <property type="evidence" value="ECO:0007669"/>
    <property type="project" value="TreeGrafter"/>
</dbReference>
<dbReference type="OrthoDB" id="72772at2759"/>
<feature type="compositionally biased region" description="Polar residues" evidence="4">
    <location>
        <begin position="920"/>
        <end position="930"/>
    </location>
</feature>
<protein>
    <recommendedName>
        <fullName evidence="2">Autophagy-related protein 14</fullName>
    </recommendedName>
</protein>
<feature type="compositionally biased region" description="Polar residues" evidence="4">
    <location>
        <begin position="12"/>
        <end position="23"/>
    </location>
</feature>
<dbReference type="PANTHER" id="PTHR15157:SF5">
    <property type="entry name" value="UV RADIATION RESISTANCE-ASSOCIATED GENE PROTEIN"/>
    <property type="match status" value="1"/>
</dbReference>
<reference evidence="5 6" key="1">
    <citation type="journal article" date="2016" name="Mol. Biol. Evol.">
        <title>Comparative Genomics of Early-Diverging Mushroom-Forming Fungi Provides Insights into the Origins of Lignocellulose Decay Capabilities.</title>
        <authorList>
            <person name="Nagy L.G."/>
            <person name="Riley R."/>
            <person name="Tritt A."/>
            <person name="Adam C."/>
            <person name="Daum C."/>
            <person name="Floudas D."/>
            <person name="Sun H."/>
            <person name="Yadav J.S."/>
            <person name="Pangilinan J."/>
            <person name="Larsson K.H."/>
            <person name="Matsuura K."/>
            <person name="Barry K."/>
            <person name="Labutti K."/>
            <person name="Kuo R."/>
            <person name="Ohm R.A."/>
            <person name="Bhattacharya S.S."/>
            <person name="Shirouzu T."/>
            <person name="Yoshinaga Y."/>
            <person name="Martin F.M."/>
            <person name="Grigoriev I.V."/>
            <person name="Hibbett D.S."/>
        </authorList>
    </citation>
    <scope>NUCLEOTIDE SEQUENCE [LARGE SCALE GENOMIC DNA]</scope>
    <source>
        <strain evidence="5 6">CBS 109695</strain>
    </source>
</reference>
<accession>A0A166V7J6</accession>
<evidence type="ECO:0000256" key="4">
    <source>
        <dbReference type="SAM" id="MobiDB-lite"/>
    </source>
</evidence>